<keyword evidence="7" id="KW-0489">Methyltransferase</keyword>
<keyword evidence="5" id="KW-0158">Chromosome</keyword>
<evidence type="ECO:0000256" key="16">
    <source>
        <dbReference type="ARBA" id="ARBA00048602"/>
    </source>
</evidence>
<dbReference type="InterPro" id="IPR046341">
    <property type="entry name" value="SET_dom_sf"/>
</dbReference>
<evidence type="ECO:0000256" key="18">
    <source>
        <dbReference type="SAM" id="MobiDB-lite"/>
    </source>
</evidence>
<dbReference type="Proteomes" id="UP001181693">
    <property type="component" value="Unassembled WGS sequence"/>
</dbReference>
<dbReference type="InterPro" id="IPR039977">
    <property type="entry name" value="Suv4-20/Set9"/>
</dbReference>
<dbReference type="FunFam" id="1.10.10.1700:FF:000001">
    <property type="entry name" value="Histone-lysine N-methyltransferase"/>
    <property type="match status" value="1"/>
</dbReference>
<evidence type="ECO:0000256" key="13">
    <source>
        <dbReference type="ARBA" id="ARBA00023242"/>
    </source>
</evidence>
<keyword evidence="10" id="KW-0156">Chromatin regulator</keyword>
<evidence type="ECO:0000256" key="1">
    <source>
        <dbReference type="ARBA" id="ARBA00004123"/>
    </source>
</evidence>
<dbReference type="GO" id="GO:0005634">
    <property type="term" value="C:nucleus"/>
    <property type="evidence" value="ECO:0007669"/>
    <property type="project" value="UniProtKB-SubCell"/>
</dbReference>
<dbReference type="EMBL" id="DYDO01000011">
    <property type="protein sequence ID" value="DBA15938.1"/>
    <property type="molecule type" value="Genomic_DNA"/>
</dbReference>
<dbReference type="InterPro" id="IPR025790">
    <property type="entry name" value="Suv4-20_animal"/>
</dbReference>
<feature type="region of interest" description="Disordered" evidence="18">
    <location>
        <begin position="573"/>
        <end position="596"/>
    </location>
</feature>
<feature type="domain" description="SET" evidence="19">
    <location>
        <begin position="102"/>
        <end position="216"/>
    </location>
</feature>
<feature type="region of interest" description="Disordered" evidence="18">
    <location>
        <begin position="466"/>
        <end position="485"/>
    </location>
</feature>
<dbReference type="GO" id="GO:0140941">
    <property type="term" value="F:histone H4K20me methyltransferase activity"/>
    <property type="evidence" value="ECO:0007669"/>
    <property type="project" value="UniProtKB-EC"/>
</dbReference>
<comment type="catalytic activity">
    <reaction evidence="16">
        <text>N(6),N(6)-dimethyl-L-lysyl(20)-[histone H4] + S-adenosyl-L-methionine = N(6),N(6),N(6)-trimethyl-L-lysyl(20)-[histone H4] + S-adenosyl-L-homocysteine + H(+)</text>
        <dbReference type="Rhea" id="RHEA:61992"/>
        <dbReference type="Rhea" id="RHEA-COMP:15556"/>
        <dbReference type="Rhea" id="RHEA-COMP:15998"/>
        <dbReference type="ChEBI" id="CHEBI:15378"/>
        <dbReference type="ChEBI" id="CHEBI:57856"/>
        <dbReference type="ChEBI" id="CHEBI:59789"/>
        <dbReference type="ChEBI" id="CHEBI:61961"/>
        <dbReference type="ChEBI" id="CHEBI:61976"/>
    </reaction>
    <physiologicalReaction direction="left-to-right" evidence="16">
        <dbReference type="Rhea" id="RHEA:61993"/>
    </physiologicalReaction>
</comment>
<accession>A0AAV3A1D0</accession>
<protein>
    <recommendedName>
        <fullName evidence="14">[histone H4]-N-methyl-L-lysine20 N-methyltransferase KMT5B</fullName>
        <ecNumber evidence="3">2.1.1.361</ecNumber>
        <ecNumber evidence="4">2.1.1.362</ecNumber>
    </recommendedName>
    <alternativeName>
        <fullName evidence="15">[histone H4]-lysine20 N-methyltransferase KMT5B</fullName>
    </alternativeName>
</protein>
<keyword evidence="8" id="KW-0808">Transferase</keyword>
<comment type="subcellular location">
    <subcellularLocation>
        <location evidence="2">Chromosome</location>
    </subcellularLocation>
    <subcellularLocation>
        <location evidence="1">Nucleus</location>
    </subcellularLocation>
</comment>
<dbReference type="InterPro" id="IPR041938">
    <property type="entry name" value="Hist-Lys_N-MTase_N"/>
</dbReference>
<sequence length="795" mass="88852">MGSNRLTAKELCENDDLATSLVLDPLLAFRTHKMNVGLLPSIRRQHHLREALHTFRKKRDLEAAFRALITGANHYLKNRIPQQEATLKAHIFRYLRMFLPESGFTILPCNRYSLETNGAKVVATKPWAKNEKIALLVGCIAELTKADESLLRFGENDFSVMYSTRKKCAQLWLGPAAFINHDCRPNCKFVPTEGNTACVKVLRDIKPDEEITCFYGDSFFGEKNELCECCTCERKGEGAFRLQKEDPRESTSSEKYQLRETDGRLQRLQGQSDKQSQHGSPRKRKRVSSLRCRSSPSLKKSPKHCKNITFSSSLRSPPSSPCSPSCHGVQSSPINRPQMPVKAELPPGTVMKDIRINLHNSIKCSRYFSATGTPSEVHGCKLGKEPVVRLRRQSISPDKLRFTQGSGNALHNSSQTNGLDQNAKDLAMNCELFNERSEMEERLHPECLSASTSLCMDEHDADVSEQAENCASTSISSSDKQNTSGTDACMVQPELDVLVSPLDSKRLRSNVVSQMQEVDSSPPAGSLPENTVNPNNNSSFKLFSDSMSPKQLGLTHYITVNLSKARISGPEYSSTPSSFHSSVRKHERSHNQKPFTGITNDQVMETATVSRVVDVRRSLSASDDINVKPRARKNRNKVFSARSRSLMLKNPKGHNKRTASHKKRTTHLDFNGRMKMTSIHRSIRIKRRHSAPHKLLSAEMRLDPKLSLKPYVELCCLSNSLRRRVSEAQACPLPLIKGAADKSMLVTPQSEFLTNNGKKKNVTFSPFTPSKRLRLVVSNGSIDLDIASSASDESN</sequence>
<dbReference type="PROSITE" id="PS50280">
    <property type="entry name" value="SET"/>
    <property type="match status" value="1"/>
</dbReference>
<evidence type="ECO:0000256" key="15">
    <source>
        <dbReference type="ARBA" id="ARBA00031835"/>
    </source>
</evidence>
<feature type="region of interest" description="Disordered" evidence="18">
    <location>
        <begin position="241"/>
        <end position="346"/>
    </location>
</feature>
<feature type="compositionally biased region" description="Polar residues" evidence="18">
    <location>
        <begin position="403"/>
        <end position="420"/>
    </location>
</feature>
<dbReference type="GO" id="GO:0005694">
    <property type="term" value="C:chromosome"/>
    <property type="evidence" value="ECO:0007669"/>
    <property type="project" value="UniProtKB-SubCell"/>
</dbReference>
<comment type="catalytic activity">
    <reaction evidence="17">
        <text>N(6)-methyl-L-lysyl(20)-[histone H4] + S-adenosyl-L-methionine = N(6),N(6)-dimethyl-L-lysyl(20)-[histone H4] + S-adenosyl-L-homocysteine + H(+)</text>
        <dbReference type="Rhea" id="RHEA:60348"/>
        <dbReference type="Rhea" id="RHEA-COMP:15555"/>
        <dbReference type="Rhea" id="RHEA-COMP:15556"/>
        <dbReference type="ChEBI" id="CHEBI:15378"/>
        <dbReference type="ChEBI" id="CHEBI:57856"/>
        <dbReference type="ChEBI" id="CHEBI:59789"/>
        <dbReference type="ChEBI" id="CHEBI:61929"/>
        <dbReference type="ChEBI" id="CHEBI:61976"/>
        <dbReference type="EC" id="2.1.1.362"/>
    </reaction>
    <physiologicalReaction direction="left-to-right" evidence="17">
        <dbReference type="Rhea" id="RHEA:60349"/>
    </physiologicalReaction>
</comment>
<keyword evidence="13" id="KW-0539">Nucleus</keyword>
<evidence type="ECO:0000256" key="11">
    <source>
        <dbReference type="ARBA" id="ARBA00023015"/>
    </source>
</evidence>
<evidence type="ECO:0000256" key="2">
    <source>
        <dbReference type="ARBA" id="ARBA00004286"/>
    </source>
</evidence>
<keyword evidence="21" id="KW-1185">Reference proteome</keyword>
<dbReference type="Gene3D" id="1.10.10.1700">
    <property type="entry name" value="Histone-lysine N-methyltransferase"/>
    <property type="match status" value="1"/>
</dbReference>
<dbReference type="GO" id="GO:0140944">
    <property type="term" value="F:histone H4K20 monomethyltransferase activity"/>
    <property type="evidence" value="ECO:0007669"/>
    <property type="project" value="UniProtKB-EC"/>
</dbReference>
<evidence type="ECO:0000313" key="21">
    <source>
        <dbReference type="Proteomes" id="UP001181693"/>
    </source>
</evidence>
<proteinExistence type="predicted"/>
<dbReference type="PANTHER" id="PTHR12977:SF11">
    <property type="entry name" value="HISTONE-LYSINE N-METHYLTRANSFERASE KMT5C"/>
    <property type="match status" value="1"/>
</dbReference>
<organism evidence="20 21">
    <name type="scientific">Pyxicephalus adspersus</name>
    <name type="common">African bullfrog</name>
    <dbReference type="NCBI Taxonomy" id="30357"/>
    <lineage>
        <taxon>Eukaryota</taxon>
        <taxon>Metazoa</taxon>
        <taxon>Chordata</taxon>
        <taxon>Craniata</taxon>
        <taxon>Vertebrata</taxon>
        <taxon>Euteleostomi</taxon>
        <taxon>Amphibia</taxon>
        <taxon>Batrachia</taxon>
        <taxon>Anura</taxon>
        <taxon>Neobatrachia</taxon>
        <taxon>Ranoidea</taxon>
        <taxon>Pyxicephalidae</taxon>
        <taxon>Pyxicephalinae</taxon>
        <taxon>Pyxicephalus</taxon>
    </lineage>
</organism>
<dbReference type="PANTHER" id="PTHR12977">
    <property type="entry name" value="SUPPRESSOR OF VARIEGATION 4-20-RELATED"/>
    <property type="match status" value="1"/>
</dbReference>
<dbReference type="FunFam" id="2.170.270.10:FF:000006">
    <property type="entry name" value="Histone-lysine N-methyltransferase"/>
    <property type="match status" value="1"/>
</dbReference>
<feature type="region of interest" description="Disordered" evidence="18">
    <location>
        <begin position="515"/>
        <end position="536"/>
    </location>
</feature>
<dbReference type="InterPro" id="IPR001214">
    <property type="entry name" value="SET_dom"/>
</dbReference>
<name>A0AAV3A1D0_PYXAD</name>
<reference evidence="20" key="1">
    <citation type="thesis" date="2020" institute="ProQuest LLC" country="789 East Eisenhower Parkway, Ann Arbor, MI, USA">
        <title>Comparative Genomics and Chromosome Evolution.</title>
        <authorList>
            <person name="Mudd A.B."/>
        </authorList>
    </citation>
    <scope>NUCLEOTIDE SEQUENCE</scope>
    <source>
        <strain evidence="20">1538</strain>
        <tissue evidence="20">Blood</tissue>
    </source>
</reference>
<evidence type="ECO:0000256" key="3">
    <source>
        <dbReference type="ARBA" id="ARBA00012187"/>
    </source>
</evidence>
<keyword evidence="9" id="KW-0949">S-adenosyl-L-methionine</keyword>
<dbReference type="SMART" id="SM00317">
    <property type="entry name" value="SET"/>
    <property type="match status" value="1"/>
</dbReference>
<evidence type="ECO:0000256" key="9">
    <source>
        <dbReference type="ARBA" id="ARBA00022691"/>
    </source>
</evidence>
<keyword evidence="6" id="KW-0678">Repressor</keyword>
<dbReference type="GO" id="GO:0032259">
    <property type="term" value="P:methylation"/>
    <property type="evidence" value="ECO:0007669"/>
    <property type="project" value="UniProtKB-KW"/>
</dbReference>
<evidence type="ECO:0000259" key="19">
    <source>
        <dbReference type="PROSITE" id="PS50280"/>
    </source>
</evidence>
<evidence type="ECO:0000256" key="17">
    <source>
        <dbReference type="ARBA" id="ARBA00048710"/>
    </source>
</evidence>
<evidence type="ECO:0000256" key="4">
    <source>
        <dbReference type="ARBA" id="ARBA00012188"/>
    </source>
</evidence>
<dbReference type="PROSITE" id="PS51570">
    <property type="entry name" value="SAM_MT43_SUVAR420_2"/>
    <property type="match status" value="1"/>
</dbReference>
<feature type="compositionally biased region" description="Polar residues" evidence="18">
    <location>
        <begin position="268"/>
        <end position="279"/>
    </location>
</feature>
<dbReference type="EC" id="2.1.1.362" evidence="4"/>
<evidence type="ECO:0000256" key="12">
    <source>
        <dbReference type="ARBA" id="ARBA00023163"/>
    </source>
</evidence>
<feature type="compositionally biased region" description="Low complexity" evidence="18">
    <location>
        <begin position="311"/>
        <end position="325"/>
    </location>
</feature>
<feature type="compositionally biased region" description="Basic and acidic residues" evidence="18">
    <location>
        <begin position="241"/>
        <end position="265"/>
    </location>
</feature>
<dbReference type="EC" id="2.1.1.361" evidence="3"/>
<comment type="caution">
    <text evidence="20">The sequence shown here is derived from an EMBL/GenBank/DDBJ whole genome shotgun (WGS) entry which is preliminary data.</text>
</comment>
<dbReference type="Pfam" id="PF00856">
    <property type="entry name" value="SET"/>
    <property type="match status" value="1"/>
</dbReference>
<evidence type="ECO:0000256" key="6">
    <source>
        <dbReference type="ARBA" id="ARBA00022491"/>
    </source>
</evidence>
<dbReference type="SUPFAM" id="SSF82199">
    <property type="entry name" value="SET domain"/>
    <property type="match status" value="1"/>
</dbReference>
<keyword evidence="11" id="KW-0805">Transcription regulation</keyword>
<evidence type="ECO:0000256" key="14">
    <source>
        <dbReference type="ARBA" id="ARBA00031786"/>
    </source>
</evidence>
<dbReference type="AlphaFoldDB" id="A0AAV3A1D0"/>
<gene>
    <name evidence="20" type="ORF">GDO54_003391</name>
</gene>
<evidence type="ECO:0000256" key="7">
    <source>
        <dbReference type="ARBA" id="ARBA00022603"/>
    </source>
</evidence>
<evidence type="ECO:0000313" key="20">
    <source>
        <dbReference type="EMBL" id="DBA15938.1"/>
    </source>
</evidence>
<evidence type="ECO:0000256" key="10">
    <source>
        <dbReference type="ARBA" id="ARBA00022853"/>
    </source>
</evidence>
<keyword evidence="12" id="KW-0804">Transcription</keyword>
<feature type="region of interest" description="Disordered" evidence="18">
    <location>
        <begin position="400"/>
        <end position="420"/>
    </location>
</feature>
<evidence type="ECO:0000256" key="5">
    <source>
        <dbReference type="ARBA" id="ARBA00022454"/>
    </source>
</evidence>
<dbReference type="Gene3D" id="2.170.270.10">
    <property type="entry name" value="SET domain"/>
    <property type="match status" value="1"/>
</dbReference>
<evidence type="ECO:0000256" key="8">
    <source>
        <dbReference type="ARBA" id="ARBA00022679"/>
    </source>
</evidence>